<dbReference type="Pfam" id="PF00072">
    <property type="entry name" value="Response_reg"/>
    <property type="match status" value="1"/>
</dbReference>
<dbReference type="Proteomes" id="UP000237082">
    <property type="component" value="Unassembled WGS sequence"/>
</dbReference>
<keyword evidence="4" id="KW-1185">Reference proteome</keyword>
<dbReference type="InterPro" id="IPR011006">
    <property type="entry name" value="CheY-like_superfamily"/>
</dbReference>
<dbReference type="InterPro" id="IPR052048">
    <property type="entry name" value="ST_Response_Regulator"/>
</dbReference>
<dbReference type="EMBL" id="PQWB01000079">
    <property type="protein sequence ID" value="POZ61009.1"/>
    <property type="molecule type" value="Genomic_DNA"/>
</dbReference>
<dbReference type="PROSITE" id="PS50110">
    <property type="entry name" value="RESPONSE_REGULATORY"/>
    <property type="match status" value="1"/>
</dbReference>
<dbReference type="PANTHER" id="PTHR43228:SF1">
    <property type="entry name" value="TWO-COMPONENT RESPONSE REGULATOR ARR22"/>
    <property type="match status" value="1"/>
</dbReference>
<evidence type="ECO:0000259" key="2">
    <source>
        <dbReference type="PROSITE" id="PS50110"/>
    </source>
</evidence>
<feature type="domain" description="Response regulatory" evidence="2">
    <location>
        <begin position="5"/>
        <end position="120"/>
    </location>
</feature>
<protein>
    <submittedName>
        <fullName evidence="3">Response regulator</fullName>
    </submittedName>
</protein>
<dbReference type="SMART" id="SM00448">
    <property type="entry name" value="REC"/>
    <property type="match status" value="1"/>
</dbReference>
<reference evidence="4" key="1">
    <citation type="submission" date="2018-02" db="EMBL/GenBank/DDBJ databases">
        <authorList>
            <person name="O'Hara-Hanley K."/>
            <person name="Soby S."/>
        </authorList>
    </citation>
    <scope>NUCLEOTIDE SEQUENCE [LARGE SCALE GENOMIC DNA]</scope>
    <source>
        <strain evidence="4">MWU14-2602</strain>
    </source>
</reference>
<dbReference type="RefSeq" id="WP_103903652.1">
    <property type="nucleotide sequence ID" value="NZ_PQWB01000079.1"/>
</dbReference>
<comment type="caution">
    <text evidence="3">The sequence shown here is derived from an EMBL/GenBank/DDBJ whole genome shotgun (WGS) entry which is preliminary data.</text>
</comment>
<name>A0A2S5DD89_9NEIS</name>
<organism evidence="3 4">
    <name type="scientific">Chromobacterium alticapitis</name>
    <dbReference type="NCBI Taxonomy" id="2073169"/>
    <lineage>
        <taxon>Bacteria</taxon>
        <taxon>Pseudomonadati</taxon>
        <taxon>Pseudomonadota</taxon>
        <taxon>Betaproteobacteria</taxon>
        <taxon>Neisseriales</taxon>
        <taxon>Chromobacteriaceae</taxon>
        <taxon>Chromobacterium</taxon>
    </lineage>
</organism>
<dbReference type="AlphaFoldDB" id="A0A2S5DD89"/>
<dbReference type="SUPFAM" id="SSF52172">
    <property type="entry name" value="CheY-like"/>
    <property type="match status" value="1"/>
</dbReference>
<dbReference type="PANTHER" id="PTHR43228">
    <property type="entry name" value="TWO-COMPONENT RESPONSE REGULATOR"/>
    <property type="match status" value="1"/>
</dbReference>
<gene>
    <name evidence="3" type="ORF">C2I19_15950</name>
</gene>
<keyword evidence="1" id="KW-0597">Phosphoprotein</keyword>
<sequence>MRQRSFLIVDDSPAVLKRLGQILESLGHLVVGSAGNGLEAIAKARDLRPDVITMDIQMPEMSGLEATRHILSEQPDQPIIIITAHGQESTVVDAIAAGAKYFICKPIEREQVAEVLNKVFRDD</sequence>
<dbReference type="InterPro" id="IPR001789">
    <property type="entry name" value="Sig_transdc_resp-reg_receiver"/>
</dbReference>
<evidence type="ECO:0000256" key="1">
    <source>
        <dbReference type="PROSITE-ProRule" id="PRU00169"/>
    </source>
</evidence>
<feature type="modified residue" description="4-aspartylphosphate" evidence="1">
    <location>
        <position position="55"/>
    </location>
</feature>
<evidence type="ECO:0000313" key="3">
    <source>
        <dbReference type="EMBL" id="POZ61009.1"/>
    </source>
</evidence>
<dbReference type="GO" id="GO:0000160">
    <property type="term" value="P:phosphorelay signal transduction system"/>
    <property type="evidence" value="ECO:0007669"/>
    <property type="project" value="InterPro"/>
</dbReference>
<evidence type="ECO:0000313" key="4">
    <source>
        <dbReference type="Proteomes" id="UP000237082"/>
    </source>
</evidence>
<accession>A0A2S5DD89</accession>
<dbReference type="Gene3D" id="3.40.50.2300">
    <property type="match status" value="1"/>
</dbReference>
<proteinExistence type="predicted"/>
<dbReference type="OrthoDB" id="9801101at2"/>